<evidence type="ECO:0000313" key="12">
    <source>
        <dbReference type="EMBL" id="MBB6050858.1"/>
    </source>
</evidence>
<comment type="catalytic activity">
    <reaction evidence="9">
        <text>4-CDP-2-C-methyl-D-erythritol + ATP = 4-CDP-2-C-methyl-D-erythritol 2-phosphate + ADP + H(+)</text>
        <dbReference type="Rhea" id="RHEA:18437"/>
        <dbReference type="ChEBI" id="CHEBI:15378"/>
        <dbReference type="ChEBI" id="CHEBI:30616"/>
        <dbReference type="ChEBI" id="CHEBI:57823"/>
        <dbReference type="ChEBI" id="CHEBI:57919"/>
        <dbReference type="ChEBI" id="CHEBI:456216"/>
        <dbReference type="EC" id="2.7.1.148"/>
    </reaction>
</comment>
<dbReference type="GO" id="GO:0005524">
    <property type="term" value="F:ATP binding"/>
    <property type="evidence" value="ECO:0007669"/>
    <property type="project" value="UniProtKB-UniRule"/>
</dbReference>
<comment type="pathway">
    <text evidence="9">Isoprenoid biosynthesis; isopentenyl diphosphate biosynthesis via DXP pathway; isopentenyl diphosphate from 1-deoxy-D-xylulose 5-phosphate: step 3/6.</text>
</comment>
<dbReference type="Gene3D" id="3.30.70.890">
    <property type="entry name" value="GHMP kinase, C-terminal domain"/>
    <property type="match status" value="1"/>
</dbReference>
<name>A0A7W9SRE0_ARMRO</name>
<dbReference type="RefSeq" id="WP_184196569.1">
    <property type="nucleotide sequence ID" value="NZ_JACHGW010000002.1"/>
</dbReference>
<evidence type="ECO:0000256" key="5">
    <source>
        <dbReference type="ARBA" id="ARBA00022741"/>
    </source>
</evidence>
<dbReference type="AlphaFoldDB" id="A0A7W9SRE0"/>
<reference evidence="12 13" key="1">
    <citation type="submission" date="2020-08" db="EMBL/GenBank/DDBJ databases">
        <title>Genomic Encyclopedia of Type Strains, Phase IV (KMG-IV): sequencing the most valuable type-strain genomes for metagenomic binning, comparative biology and taxonomic classification.</title>
        <authorList>
            <person name="Goeker M."/>
        </authorList>
    </citation>
    <scope>NUCLEOTIDE SEQUENCE [LARGE SCALE GENOMIC DNA]</scope>
    <source>
        <strain evidence="12 13">DSM 23562</strain>
    </source>
</reference>
<gene>
    <name evidence="9" type="primary">ispE</name>
    <name evidence="12" type="ORF">HNQ39_002649</name>
</gene>
<keyword evidence="9" id="KW-0414">Isoprene biosynthesis</keyword>
<keyword evidence="7 9" id="KW-0067">ATP-binding</keyword>
<comment type="similarity">
    <text evidence="1 9">Belongs to the GHMP kinase family. IspE subfamily.</text>
</comment>
<dbReference type="UniPathway" id="UPA00056">
    <property type="reaction ID" value="UER00094"/>
</dbReference>
<dbReference type="GO" id="GO:0016114">
    <property type="term" value="P:terpenoid biosynthetic process"/>
    <property type="evidence" value="ECO:0007669"/>
    <property type="project" value="InterPro"/>
</dbReference>
<dbReference type="EC" id="2.7.1.148" evidence="2 9"/>
<dbReference type="Pfam" id="PF00288">
    <property type="entry name" value="GHMP_kinases_N"/>
    <property type="match status" value="1"/>
</dbReference>
<dbReference type="PANTHER" id="PTHR43527:SF2">
    <property type="entry name" value="4-DIPHOSPHOCYTIDYL-2-C-METHYL-D-ERYTHRITOL KINASE, CHLOROPLASTIC"/>
    <property type="match status" value="1"/>
</dbReference>
<dbReference type="EMBL" id="JACHGW010000002">
    <property type="protein sequence ID" value="MBB6050858.1"/>
    <property type="molecule type" value="Genomic_DNA"/>
</dbReference>
<evidence type="ECO:0000256" key="8">
    <source>
        <dbReference type="ARBA" id="ARBA00032554"/>
    </source>
</evidence>
<dbReference type="Gene3D" id="3.30.230.10">
    <property type="match status" value="1"/>
</dbReference>
<keyword evidence="6 9" id="KW-0418">Kinase</keyword>
<evidence type="ECO:0000256" key="1">
    <source>
        <dbReference type="ARBA" id="ARBA00009684"/>
    </source>
</evidence>
<dbReference type="HAMAP" id="MF_00061">
    <property type="entry name" value="IspE"/>
    <property type="match status" value="1"/>
</dbReference>
<feature type="domain" description="GHMP kinase N-terminal" evidence="10">
    <location>
        <begin position="79"/>
        <end position="153"/>
    </location>
</feature>
<evidence type="ECO:0000256" key="9">
    <source>
        <dbReference type="HAMAP-Rule" id="MF_00061"/>
    </source>
</evidence>
<dbReference type="PIRSF" id="PIRSF010376">
    <property type="entry name" value="IspE"/>
    <property type="match status" value="1"/>
</dbReference>
<accession>A0A7W9SRE0</accession>
<evidence type="ECO:0000256" key="7">
    <source>
        <dbReference type="ARBA" id="ARBA00022840"/>
    </source>
</evidence>
<keyword evidence="5 9" id="KW-0547">Nucleotide-binding</keyword>
<evidence type="ECO:0000256" key="3">
    <source>
        <dbReference type="ARBA" id="ARBA00017473"/>
    </source>
</evidence>
<comment type="function">
    <text evidence="9">Catalyzes the phosphorylation of the position 2 hydroxy group of 4-diphosphocytidyl-2C-methyl-D-erythritol.</text>
</comment>
<proteinExistence type="inferred from homology"/>
<comment type="caution">
    <text evidence="9">Lacks conserved residue(s) required for the propagation of feature annotation.</text>
</comment>
<evidence type="ECO:0000259" key="10">
    <source>
        <dbReference type="Pfam" id="PF00288"/>
    </source>
</evidence>
<evidence type="ECO:0000256" key="4">
    <source>
        <dbReference type="ARBA" id="ARBA00022679"/>
    </source>
</evidence>
<dbReference type="SUPFAM" id="SSF54211">
    <property type="entry name" value="Ribosomal protein S5 domain 2-like"/>
    <property type="match status" value="1"/>
</dbReference>
<evidence type="ECO:0000313" key="13">
    <source>
        <dbReference type="Proteomes" id="UP000520814"/>
    </source>
</evidence>
<comment type="caution">
    <text evidence="12">The sequence shown here is derived from an EMBL/GenBank/DDBJ whole genome shotgun (WGS) entry which is preliminary data.</text>
</comment>
<feature type="active site" evidence="9">
    <location>
        <position position="149"/>
    </location>
</feature>
<dbReference type="PANTHER" id="PTHR43527">
    <property type="entry name" value="4-DIPHOSPHOCYTIDYL-2-C-METHYL-D-ERYTHRITOL KINASE, CHLOROPLASTIC"/>
    <property type="match status" value="1"/>
</dbReference>
<keyword evidence="4 9" id="KW-0808">Transferase</keyword>
<dbReference type="InterPro" id="IPR020568">
    <property type="entry name" value="Ribosomal_Su5_D2-typ_SF"/>
</dbReference>
<evidence type="ECO:0000256" key="2">
    <source>
        <dbReference type="ARBA" id="ARBA00012052"/>
    </source>
</evidence>
<dbReference type="Pfam" id="PF08544">
    <property type="entry name" value="GHMP_kinases_C"/>
    <property type="match status" value="1"/>
</dbReference>
<sequence length="314" mass="31972">MSLPYKATLASPCKLNLTLDVGLPRPDGFHELDSLVVLLSAADEVTVTVKPGPRTVKLIVKDRRPDSVASEPMPKGAENLAHKAAQLALDTLAPGQELQVWITLAKRLPAQAGLGAGSSNAATVLQAVGAALEASADALLPLAAQLGSDVALFLAPPAPSAPPAPTSGGAYVVRMRGRGERVEPVALELPKLYGVLTRPAVGVPTGPAYALLDALPNRLPGTATEALLTNTGLAPPLVGAGGAALSNDFEAAVLPAFPEVAALHAALTEAGAVRALLCGSGSSVFGLARDRAHALELVKKLAGRVAWLKLVESL</sequence>
<dbReference type="GO" id="GO:0019288">
    <property type="term" value="P:isopentenyl diphosphate biosynthetic process, methylerythritol 4-phosphate pathway"/>
    <property type="evidence" value="ECO:0007669"/>
    <property type="project" value="UniProtKB-UniRule"/>
</dbReference>
<dbReference type="SUPFAM" id="SSF55060">
    <property type="entry name" value="GHMP Kinase, C-terminal domain"/>
    <property type="match status" value="1"/>
</dbReference>
<dbReference type="InterPro" id="IPR014721">
    <property type="entry name" value="Ribsml_uS5_D2-typ_fold_subgr"/>
</dbReference>
<dbReference type="InterPro" id="IPR036554">
    <property type="entry name" value="GHMP_kinase_C_sf"/>
</dbReference>
<protein>
    <recommendedName>
        <fullName evidence="3 9">4-diphosphocytidyl-2-C-methyl-D-erythritol kinase</fullName>
        <shortName evidence="9">CMK</shortName>
        <ecNumber evidence="2 9">2.7.1.148</ecNumber>
    </recommendedName>
    <alternativeName>
        <fullName evidence="8 9">4-(cytidine-5'-diphospho)-2-C-methyl-D-erythritol kinase</fullName>
    </alternativeName>
</protein>
<feature type="active site" evidence="9">
    <location>
        <position position="14"/>
    </location>
</feature>
<keyword evidence="13" id="KW-1185">Reference proteome</keyword>
<feature type="domain" description="GHMP kinase C-terminal" evidence="11">
    <location>
        <begin position="245"/>
        <end position="301"/>
    </location>
</feature>
<evidence type="ECO:0000259" key="11">
    <source>
        <dbReference type="Pfam" id="PF08544"/>
    </source>
</evidence>
<evidence type="ECO:0000256" key="6">
    <source>
        <dbReference type="ARBA" id="ARBA00022777"/>
    </source>
</evidence>
<dbReference type="Proteomes" id="UP000520814">
    <property type="component" value="Unassembled WGS sequence"/>
</dbReference>
<dbReference type="InterPro" id="IPR004424">
    <property type="entry name" value="IspE"/>
</dbReference>
<organism evidence="12 13">
    <name type="scientific">Armatimonas rosea</name>
    <dbReference type="NCBI Taxonomy" id="685828"/>
    <lineage>
        <taxon>Bacteria</taxon>
        <taxon>Bacillati</taxon>
        <taxon>Armatimonadota</taxon>
        <taxon>Armatimonadia</taxon>
        <taxon>Armatimonadales</taxon>
        <taxon>Armatimonadaceae</taxon>
        <taxon>Armatimonas</taxon>
    </lineage>
</organism>
<dbReference type="InterPro" id="IPR006204">
    <property type="entry name" value="GHMP_kinase_N_dom"/>
</dbReference>
<dbReference type="InterPro" id="IPR013750">
    <property type="entry name" value="GHMP_kinase_C_dom"/>
</dbReference>
<dbReference type="GO" id="GO:0050515">
    <property type="term" value="F:4-(cytidine 5'-diphospho)-2-C-methyl-D-erythritol kinase activity"/>
    <property type="evidence" value="ECO:0007669"/>
    <property type="project" value="UniProtKB-UniRule"/>
</dbReference>